<feature type="non-terminal residue" evidence="1">
    <location>
        <position position="62"/>
    </location>
</feature>
<evidence type="ECO:0000313" key="2">
    <source>
        <dbReference type="Proteomes" id="UP001266305"/>
    </source>
</evidence>
<feature type="non-terminal residue" evidence="1">
    <location>
        <position position="1"/>
    </location>
</feature>
<evidence type="ECO:0000313" key="1">
    <source>
        <dbReference type="EMBL" id="KAK2108137.1"/>
    </source>
</evidence>
<organism evidence="1 2">
    <name type="scientific">Saguinus oedipus</name>
    <name type="common">Cotton-top tamarin</name>
    <name type="synonym">Oedipomidas oedipus</name>
    <dbReference type="NCBI Taxonomy" id="9490"/>
    <lineage>
        <taxon>Eukaryota</taxon>
        <taxon>Metazoa</taxon>
        <taxon>Chordata</taxon>
        <taxon>Craniata</taxon>
        <taxon>Vertebrata</taxon>
        <taxon>Euteleostomi</taxon>
        <taxon>Mammalia</taxon>
        <taxon>Eutheria</taxon>
        <taxon>Euarchontoglires</taxon>
        <taxon>Primates</taxon>
        <taxon>Haplorrhini</taxon>
        <taxon>Platyrrhini</taxon>
        <taxon>Cebidae</taxon>
        <taxon>Callitrichinae</taxon>
        <taxon>Saguinus</taxon>
    </lineage>
</organism>
<reference evidence="1 2" key="1">
    <citation type="submission" date="2023-05" db="EMBL/GenBank/DDBJ databases">
        <title>B98-5 Cell Line De Novo Hybrid Assembly: An Optical Mapping Approach.</title>
        <authorList>
            <person name="Kananen K."/>
            <person name="Auerbach J.A."/>
            <person name="Kautto E."/>
            <person name="Blachly J.S."/>
        </authorList>
    </citation>
    <scope>NUCLEOTIDE SEQUENCE [LARGE SCALE GENOMIC DNA]</scope>
    <source>
        <strain evidence="1">B95-8</strain>
        <tissue evidence="1">Cell line</tissue>
    </source>
</reference>
<accession>A0ABQ9VFJ7</accession>
<dbReference type="Proteomes" id="UP001266305">
    <property type="component" value="Unassembled WGS sequence"/>
</dbReference>
<keyword evidence="2" id="KW-1185">Reference proteome</keyword>
<name>A0ABQ9VFJ7_SAGOE</name>
<dbReference type="EMBL" id="JASSZA010000006">
    <property type="protein sequence ID" value="KAK2108137.1"/>
    <property type="molecule type" value="Genomic_DNA"/>
</dbReference>
<proteinExistence type="predicted"/>
<gene>
    <name evidence="1" type="ORF">P7K49_013302</name>
</gene>
<protein>
    <submittedName>
        <fullName evidence="1">Uncharacterized protein</fullName>
    </submittedName>
</protein>
<comment type="caution">
    <text evidence="1">The sequence shown here is derived from an EMBL/GenBank/DDBJ whole genome shotgun (WGS) entry which is preliminary data.</text>
</comment>
<sequence>ELDEDLSFLYGAASVAVAFRLSVPGNENMSDAGTTAKQKREVILENAARILRSVSLLKITQN</sequence>